<dbReference type="OrthoDB" id="47181at2"/>
<reference evidence="1 2" key="2">
    <citation type="journal article" date="2009" name="Proc. Natl. Acad. Sci. U.S.A.">
        <title>On the chimeric nature, thermophilic origin, and phylogenetic placement of the Thermotogales.</title>
        <authorList>
            <person name="Zhaxybayeva O."/>
            <person name="Swithers K.S."/>
            <person name="Lapierre P."/>
            <person name="Fournier G.P."/>
            <person name="Bickhart D.M."/>
            <person name="DeBoy R.T."/>
            <person name="Nelson K.E."/>
            <person name="Nesbo C.L."/>
            <person name="Doolittle W.F."/>
            <person name="Gogarten J.P."/>
            <person name="Noll K.M."/>
        </authorList>
    </citation>
    <scope>NUCLEOTIDE SEQUENCE [LARGE SCALE GENOMIC DNA]</scope>
    <source>
        <strain evidence="2">ATCC BAA-301 / DSM 14385 / NBRC 107922 / TMO</strain>
    </source>
</reference>
<dbReference type="STRING" id="416591.Tlet_1400"/>
<sequence length="82" mass="9591">MEDVLQEIVRACREDKRIFEIVQSVALMSREEKEQLRAKVKNYFLDKTGQMDVQAYRFYNFILDNANAQKIVEIVSSDGLCV</sequence>
<dbReference type="Proteomes" id="UP000002016">
    <property type="component" value="Chromosome"/>
</dbReference>
<gene>
    <name evidence="1" type="ordered locus">Tlet_1400</name>
</gene>
<protein>
    <submittedName>
        <fullName evidence="1">Uncharacterized protein</fullName>
    </submittedName>
</protein>
<dbReference type="EMBL" id="CP000812">
    <property type="protein sequence ID" value="ABV33957.1"/>
    <property type="molecule type" value="Genomic_DNA"/>
</dbReference>
<keyword evidence="2" id="KW-1185">Reference proteome</keyword>
<organism evidence="1 2">
    <name type="scientific">Pseudothermotoga lettingae (strain ATCC BAA-301 / DSM 14385 / NBRC 107922 / TMO)</name>
    <name type="common">Thermotoga lettingae</name>
    <dbReference type="NCBI Taxonomy" id="416591"/>
    <lineage>
        <taxon>Bacteria</taxon>
        <taxon>Thermotogati</taxon>
        <taxon>Thermotogota</taxon>
        <taxon>Thermotogae</taxon>
        <taxon>Thermotogales</taxon>
        <taxon>Thermotogaceae</taxon>
        <taxon>Pseudothermotoga</taxon>
    </lineage>
</organism>
<evidence type="ECO:0000313" key="1">
    <source>
        <dbReference type="EMBL" id="ABV33957.1"/>
    </source>
</evidence>
<dbReference type="KEGG" id="tle:Tlet_1400"/>
<accession>A8F723</accession>
<name>A8F723_PSELT</name>
<reference evidence="1 2" key="1">
    <citation type="submission" date="2007-08" db="EMBL/GenBank/DDBJ databases">
        <title>Complete sequence of Thermotoga lettingae TMO.</title>
        <authorList>
            <consortium name="US DOE Joint Genome Institute"/>
            <person name="Copeland A."/>
            <person name="Lucas S."/>
            <person name="Lapidus A."/>
            <person name="Barry K."/>
            <person name="Glavina del Rio T."/>
            <person name="Dalin E."/>
            <person name="Tice H."/>
            <person name="Pitluck S."/>
            <person name="Foster B."/>
            <person name="Bruce D."/>
            <person name="Schmutz J."/>
            <person name="Larimer F."/>
            <person name="Land M."/>
            <person name="Hauser L."/>
            <person name="Kyrpides N."/>
            <person name="Mikhailova N."/>
            <person name="Nelson K."/>
            <person name="Gogarten J.P."/>
            <person name="Noll K."/>
            <person name="Richardson P."/>
        </authorList>
    </citation>
    <scope>NUCLEOTIDE SEQUENCE [LARGE SCALE GENOMIC DNA]</scope>
    <source>
        <strain evidence="2">ATCC BAA-301 / DSM 14385 / NBRC 107922 / TMO</strain>
    </source>
</reference>
<evidence type="ECO:0000313" key="2">
    <source>
        <dbReference type="Proteomes" id="UP000002016"/>
    </source>
</evidence>
<dbReference type="HOGENOM" id="CLU_189039_0_0_0"/>
<dbReference type="RefSeq" id="WP_012003433.1">
    <property type="nucleotide sequence ID" value="NC_009828.1"/>
</dbReference>
<dbReference type="eggNOG" id="ENOG5033IE2">
    <property type="taxonomic scope" value="Bacteria"/>
</dbReference>
<proteinExistence type="predicted"/>
<dbReference type="AlphaFoldDB" id="A8F723"/>